<name>A0A059G7K4_9PROT</name>
<protein>
    <submittedName>
        <fullName evidence="2">Uncharacterized protein</fullName>
    </submittedName>
</protein>
<dbReference type="AlphaFoldDB" id="A0A059G7K4"/>
<dbReference type="EMBL" id="ARYL01000013">
    <property type="protein sequence ID" value="KDA02565.1"/>
    <property type="molecule type" value="Genomic_DNA"/>
</dbReference>
<sequence length="68" mass="7205">MIGEPGDLPSRRSSENRGKFSVGGKAKRQSFVTTIVKFGLAARLRFAVGQHVVVKCTLLAGGKGAEEC</sequence>
<evidence type="ECO:0000313" key="3">
    <source>
        <dbReference type="Proteomes" id="UP000024942"/>
    </source>
</evidence>
<comment type="caution">
    <text evidence="2">The sequence shown here is derived from an EMBL/GenBank/DDBJ whole genome shotgun (WGS) entry which is preliminary data.</text>
</comment>
<dbReference type="Proteomes" id="UP000024942">
    <property type="component" value="Unassembled WGS sequence"/>
</dbReference>
<evidence type="ECO:0000256" key="1">
    <source>
        <dbReference type="SAM" id="MobiDB-lite"/>
    </source>
</evidence>
<gene>
    <name evidence="2" type="ORF">HOC_10104</name>
</gene>
<keyword evidence="3" id="KW-1185">Reference proteome</keyword>
<dbReference type="PATRIC" id="fig|1280953.3.peg.2041"/>
<feature type="compositionally biased region" description="Basic and acidic residues" evidence="1">
    <location>
        <begin position="9"/>
        <end position="18"/>
    </location>
</feature>
<dbReference type="STRING" id="1280953.HOC_10104"/>
<organism evidence="2 3">
    <name type="scientific">Hyphomonas oceanitis SCH89</name>
    <dbReference type="NCBI Taxonomy" id="1280953"/>
    <lineage>
        <taxon>Bacteria</taxon>
        <taxon>Pseudomonadati</taxon>
        <taxon>Pseudomonadota</taxon>
        <taxon>Alphaproteobacteria</taxon>
        <taxon>Hyphomonadales</taxon>
        <taxon>Hyphomonadaceae</taxon>
        <taxon>Hyphomonas</taxon>
    </lineage>
</organism>
<proteinExistence type="predicted"/>
<reference evidence="2 3" key="1">
    <citation type="journal article" date="2014" name="Antonie Van Leeuwenhoek">
        <title>Hyphomonas beringensis sp. nov. and Hyphomonas chukchiensis sp. nov., isolated from surface seawater of the Bering Sea and Chukchi Sea.</title>
        <authorList>
            <person name="Li C."/>
            <person name="Lai Q."/>
            <person name="Li G."/>
            <person name="Dong C."/>
            <person name="Wang J."/>
            <person name="Liao Y."/>
            <person name="Shao Z."/>
        </authorList>
    </citation>
    <scope>NUCLEOTIDE SEQUENCE [LARGE SCALE GENOMIC DNA]</scope>
    <source>
        <strain evidence="2 3">SCH89</strain>
    </source>
</reference>
<feature type="region of interest" description="Disordered" evidence="1">
    <location>
        <begin position="1"/>
        <end position="26"/>
    </location>
</feature>
<evidence type="ECO:0000313" key="2">
    <source>
        <dbReference type="EMBL" id="KDA02565.1"/>
    </source>
</evidence>
<accession>A0A059G7K4</accession>